<dbReference type="InterPro" id="IPR009057">
    <property type="entry name" value="Homeodomain-like_sf"/>
</dbReference>
<dbReference type="PANTHER" id="PTHR43479">
    <property type="entry name" value="ACREF/ENVCD OPERON REPRESSOR-RELATED"/>
    <property type="match status" value="1"/>
</dbReference>
<evidence type="ECO:0000313" key="5">
    <source>
        <dbReference type="Proteomes" id="UP000006851"/>
    </source>
</evidence>
<dbReference type="eggNOG" id="COG1309">
    <property type="taxonomic scope" value="Bacteria"/>
</dbReference>
<dbReference type="HOGENOM" id="CLU_069356_45_1_11"/>
<gene>
    <name evidence="4" type="ordered locus">Corgl_0791</name>
</gene>
<accession>F2NBU5</accession>
<dbReference type="SUPFAM" id="SSF46689">
    <property type="entry name" value="Homeodomain-like"/>
    <property type="match status" value="1"/>
</dbReference>
<dbReference type="AlphaFoldDB" id="F2NBU5"/>
<feature type="domain" description="HTH tetR-type" evidence="3">
    <location>
        <begin position="37"/>
        <end position="97"/>
    </location>
</feature>
<dbReference type="InterPro" id="IPR001647">
    <property type="entry name" value="HTH_TetR"/>
</dbReference>
<dbReference type="Gene3D" id="1.10.357.10">
    <property type="entry name" value="Tetracycline Repressor, domain 2"/>
    <property type="match status" value="1"/>
</dbReference>
<dbReference type="STRING" id="700015.Corgl_0791"/>
<dbReference type="GO" id="GO:0003677">
    <property type="term" value="F:DNA binding"/>
    <property type="evidence" value="ECO:0007669"/>
    <property type="project" value="UniProtKB-UniRule"/>
</dbReference>
<organism evidence="4 5">
    <name type="scientific">Coriobacterium glomerans (strain ATCC 49209 / DSM 20642 / JCM 10262 / PW2)</name>
    <dbReference type="NCBI Taxonomy" id="700015"/>
    <lineage>
        <taxon>Bacteria</taxon>
        <taxon>Bacillati</taxon>
        <taxon>Actinomycetota</taxon>
        <taxon>Coriobacteriia</taxon>
        <taxon>Coriobacteriales</taxon>
        <taxon>Coriobacteriaceae</taxon>
        <taxon>Coriobacterium</taxon>
    </lineage>
</organism>
<evidence type="ECO:0000256" key="1">
    <source>
        <dbReference type="ARBA" id="ARBA00023125"/>
    </source>
</evidence>
<feature type="DNA-binding region" description="H-T-H motif" evidence="2">
    <location>
        <begin position="60"/>
        <end position="79"/>
    </location>
</feature>
<keyword evidence="5" id="KW-1185">Reference proteome</keyword>
<reference evidence="5" key="1">
    <citation type="journal article" date="2013" name="Stand. Genomic Sci.">
        <title>Complete genome sequence of Coriobacterium glomerans type strain (PW2(T)) from the midgut of Pyrrhocoris apterus L. (red soldier bug).</title>
        <authorList>
            <person name="Stackebrandt E."/>
            <person name="Zeytun A."/>
            <person name="Lapidus A."/>
            <person name="Nolan M."/>
            <person name="Lucas S."/>
            <person name="Hammon N."/>
            <person name="Deshpande S."/>
            <person name="Cheng J.F."/>
            <person name="Tapia R."/>
            <person name="Goodwin L.A."/>
            <person name="Pitluck S."/>
            <person name="Liolios K."/>
            <person name="Pagani I."/>
            <person name="Ivanova N."/>
            <person name="Mavromatis K."/>
            <person name="Mikhailova N."/>
            <person name="Huntemann M."/>
            <person name="Pati A."/>
            <person name="Chen A."/>
            <person name="Palaniappan K."/>
            <person name="Chang Y.J."/>
            <person name="Land M."/>
            <person name="Hauser L."/>
            <person name="Rohde M."/>
            <person name="Pukall R."/>
            <person name="Goker M."/>
            <person name="Detter J.C."/>
            <person name="Woyke T."/>
            <person name="Bristow J."/>
            <person name="Eisen J.A."/>
            <person name="Markowitz V."/>
            <person name="Hugenholtz P."/>
            <person name="Kyrpides N.C."/>
            <person name="Klenk H.P."/>
        </authorList>
    </citation>
    <scope>NUCLEOTIDE SEQUENCE</scope>
    <source>
        <strain evidence="5">ATCC 49209 / DSM 20642 / JCM 10262 / PW2</strain>
    </source>
</reference>
<sequence>MIGYEATTKGAGEYTMGDRIECGAERFHKDAFDRTTEKRRKTVLDVAINLFAEHGYSATSINDIARDAHISIGAMYSYFASKEDLYFTIVNSAYRLMTGVLYDIADSSADIFDYTAKMLVACRRFALEYPKLNQLYLDMTTQALSSMSVRLSDKIEMITPDVAGKLIRAGKRAGIVRPDADERVFALCIDNIFMMYQFSLSSEYYRERLRIYLGDDRLENIEDVERAILTFVRGALSA</sequence>
<dbReference type="PROSITE" id="PS01081">
    <property type="entry name" value="HTH_TETR_1"/>
    <property type="match status" value="1"/>
</dbReference>
<evidence type="ECO:0000313" key="4">
    <source>
        <dbReference type="EMBL" id="AEB06904.1"/>
    </source>
</evidence>
<protein>
    <submittedName>
        <fullName evidence="4">Regulatory protein TetR</fullName>
    </submittedName>
</protein>
<dbReference type="PROSITE" id="PS50977">
    <property type="entry name" value="HTH_TETR_2"/>
    <property type="match status" value="1"/>
</dbReference>
<dbReference type="Proteomes" id="UP000006851">
    <property type="component" value="Chromosome"/>
</dbReference>
<dbReference type="PANTHER" id="PTHR43479:SF11">
    <property type="entry name" value="ACREF_ENVCD OPERON REPRESSOR-RELATED"/>
    <property type="match status" value="1"/>
</dbReference>
<dbReference type="EMBL" id="CP002628">
    <property type="protein sequence ID" value="AEB06904.1"/>
    <property type="molecule type" value="Genomic_DNA"/>
</dbReference>
<evidence type="ECO:0000259" key="3">
    <source>
        <dbReference type="PROSITE" id="PS50977"/>
    </source>
</evidence>
<dbReference type="PRINTS" id="PR00455">
    <property type="entry name" value="HTHTETR"/>
</dbReference>
<keyword evidence="1 2" id="KW-0238">DNA-binding</keyword>
<dbReference type="InterPro" id="IPR023772">
    <property type="entry name" value="DNA-bd_HTH_TetR-type_CS"/>
</dbReference>
<dbReference type="Pfam" id="PF00440">
    <property type="entry name" value="TetR_N"/>
    <property type="match status" value="1"/>
</dbReference>
<proteinExistence type="predicted"/>
<dbReference type="KEGG" id="cgo:Corgl_0791"/>
<evidence type="ECO:0000256" key="2">
    <source>
        <dbReference type="PROSITE-ProRule" id="PRU00335"/>
    </source>
</evidence>
<dbReference type="OrthoDB" id="9816296at2"/>
<dbReference type="InterPro" id="IPR050624">
    <property type="entry name" value="HTH-type_Tx_Regulator"/>
</dbReference>
<dbReference type="RefSeq" id="WP_013708647.1">
    <property type="nucleotide sequence ID" value="NC_015389.1"/>
</dbReference>
<name>F2NBU5_CORGP</name>